<dbReference type="CDD" id="cd00086">
    <property type="entry name" value="homeodomain"/>
    <property type="match status" value="1"/>
</dbReference>
<keyword evidence="5 10" id="KW-0440">LIM domain</keyword>
<gene>
    <name evidence="15" type="ORF">CAMP_LOCUS1938</name>
</gene>
<organism evidence="15 16">
    <name type="scientific">Caenorhabditis angaria</name>
    <dbReference type="NCBI Taxonomy" id="860376"/>
    <lineage>
        <taxon>Eukaryota</taxon>
        <taxon>Metazoa</taxon>
        <taxon>Ecdysozoa</taxon>
        <taxon>Nematoda</taxon>
        <taxon>Chromadorea</taxon>
        <taxon>Rhabditida</taxon>
        <taxon>Rhabditina</taxon>
        <taxon>Rhabditomorpha</taxon>
        <taxon>Rhabditoidea</taxon>
        <taxon>Rhabditidae</taxon>
        <taxon>Peloderinae</taxon>
        <taxon>Caenorhabditis</taxon>
    </lineage>
</organism>
<dbReference type="GO" id="GO:0048665">
    <property type="term" value="P:neuron fate specification"/>
    <property type="evidence" value="ECO:0007669"/>
    <property type="project" value="InterPro"/>
</dbReference>
<dbReference type="GO" id="GO:0003677">
    <property type="term" value="F:DNA binding"/>
    <property type="evidence" value="ECO:0007669"/>
    <property type="project" value="UniProtKB-UniRule"/>
</dbReference>
<evidence type="ECO:0000256" key="8">
    <source>
        <dbReference type="ARBA" id="ARBA00023242"/>
    </source>
</evidence>
<dbReference type="InterPro" id="IPR001356">
    <property type="entry name" value="HD"/>
</dbReference>
<dbReference type="SMART" id="SM00389">
    <property type="entry name" value="HOX"/>
    <property type="match status" value="1"/>
</dbReference>
<feature type="region of interest" description="Disordered" evidence="12">
    <location>
        <begin position="214"/>
        <end position="263"/>
    </location>
</feature>
<keyword evidence="16" id="KW-1185">Reference proteome</keyword>
<dbReference type="Proteomes" id="UP001152747">
    <property type="component" value="Unassembled WGS sequence"/>
</dbReference>
<dbReference type="EMBL" id="CANHGI010000001">
    <property type="protein sequence ID" value="CAI5439301.1"/>
    <property type="molecule type" value="Genomic_DNA"/>
</dbReference>
<dbReference type="Gene3D" id="2.10.110.10">
    <property type="entry name" value="Cysteine Rich Protein"/>
    <property type="match status" value="2"/>
</dbReference>
<comment type="caution">
    <text evidence="15">The sequence shown here is derived from an EMBL/GenBank/DDBJ whole genome shotgun (WGS) entry which is preliminary data.</text>
</comment>
<dbReference type="PANTHER" id="PTHR24204:SF8">
    <property type="entry name" value="TAILUP, ISOFORM A"/>
    <property type="match status" value="1"/>
</dbReference>
<dbReference type="GO" id="GO:0045944">
    <property type="term" value="P:positive regulation of transcription by RNA polymerase II"/>
    <property type="evidence" value="ECO:0007669"/>
    <property type="project" value="InterPro"/>
</dbReference>
<dbReference type="Pfam" id="PF00046">
    <property type="entry name" value="Homeodomain"/>
    <property type="match status" value="1"/>
</dbReference>
<dbReference type="Gene3D" id="1.10.10.60">
    <property type="entry name" value="Homeodomain-like"/>
    <property type="match status" value="1"/>
</dbReference>
<evidence type="ECO:0000256" key="11">
    <source>
        <dbReference type="RuleBase" id="RU000682"/>
    </source>
</evidence>
<keyword evidence="3" id="KW-0677">Repeat</keyword>
<keyword evidence="4 10" id="KW-0862">Zinc</keyword>
<evidence type="ECO:0000256" key="4">
    <source>
        <dbReference type="ARBA" id="ARBA00022833"/>
    </source>
</evidence>
<evidence type="ECO:0000256" key="10">
    <source>
        <dbReference type="PROSITE-ProRule" id="PRU00125"/>
    </source>
</evidence>
<dbReference type="AlphaFoldDB" id="A0A9P1I766"/>
<feature type="domain" description="LIM zinc-binding" evidence="13">
    <location>
        <begin position="122"/>
        <end position="181"/>
    </location>
</feature>
<dbReference type="Pfam" id="PF00412">
    <property type="entry name" value="LIM"/>
    <property type="match status" value="2"/>
</dbReference>
<dbReference type="InterPro" id="IPR001781">
    <property type="entry name" value="Znf_LIM"/>
</dbReference>
<evidence type="ECO:0000313" key="15">
    <source>
        <dbReference type="EMBL" id="CAI5439301.1"/>
    </source>
</evidence>
<evidence type="ECO:0000256" key="3">
    <source>
        <dbReference type="ARBA" id="ARBA00022737"/>
    </source>
</evidence>
<evidence type="ECO:0000256" key="7">
    <source>
        <dbReference type="ARBA" id="ARBA00023155"/>
    </source>
</evidence>
<dbReference type="PROSITE" id="PS50023">
    <property type="entry name" value="LIM_DOMAIN_2"/>
    <property type="match status" value="2"/>
</dbReference>
<keyword evidence="6 9" id="KW-0238">DNA-binding</keyword>
<sequence>MTSTCIRSSFDSSFMTPPGTSDGSSAESTFWNNDSDSTSKYICLDMDAITPEKTPMSICAGCRLEICDRYILKVNPNLEFHAHCLKCFECGCQLDENQTAFIKNGQTYCRNDYMRLFQTRCARCAGCFDKSDLVMRAASYTFHMPCFCCVACEKRLQTGEEFRIRNGRLYCRADCECGNLPDTSGGSSDFKMLLTSTSNNNNSFDDDSWEDRSTLTSLDNHSPPLSPKSECGFQLQSSSHHNQISGSSSNTSTGKKKKDKQTTRVRTVLNETQLKILKECYSVNSRPDALLKERLVEMTGLNARVIRVWFQNKRCKDKKRQQQMHETRINSEREEVLNRVRVSGVGPLMVSAPSQHIDNTLGGPIDITHYTQWGSANPVAPNNEPTSANPVVEFPPNPMIFPYAPNNEDLFPPVD</sequence>
<evidence type="ECO:0000256" key="9">
    <source>
        <dbReference type="PROSITE-ProRule" id="PRU00108"/>
    </source>
</evidence>
<dbReference type="SUPFAM" id="SSF46689">
    <property type="entry name" value="Homeodomain-like"/>
    <property type="match status" value="1"/>
</dbReference>
<evidence type="ECO:0000256" key="5">
    <source>
        <dbReference type="ARBA" id="ARBA00023038"/>
    </source>
</evidence>
<evidence type="ECO:0000313" key="16">
    <source>
        <dbReference type="Proteomes" id="UP001152747"/>
    </source>
</evidence>
<dbReference type="GO" id="GO:0000981">
    <property type="term" value="F:DNA-binding transcription factor activity, RNA polymerase II-specific"/>
    <property type="evidence" value="ECO:0007669"/>
    <property type="project" value="InterPro"/>
</dbReference>
<keyword evidence="2 10" id="KW-0479">Metal-binding</keyword>
<feature type="compositionally biased region" description="Low complexity" evidence="12">
    <location>
        <begin position="236"/>
        <end position="253"/>
    </location>
</feature>
<dbReference type="SMART" id="SM00132">
    <property type="entry name" value="LIM"/>
    <property type="match status" value="2"/>
</dbReference>
<dbReference type="GO" id="GO:0005634">
    <property type="term" value="C:nucleus"/>
    <property type="evidence" value="ECO:0007669"/>
    <property type="project" value="UniProtKB-SubCell"/>
</dbReference>
<evidence type="ECO:0000259" key="14">
    <source>
        <dbReference type="PROSITE" id="PS50071"/>
    </source>
</evidence>
<evidence type="ECO:0000256" key="6">
    <source>
        <dbReference type="ARBA" id="ARBA00023125"/>
    </source>
</evidence>
<dbReference type="PROSITE" id="PS00478">
    <property type="entry name" value="LIM_DOMAIN_1"/>
    <property type="match status" value="1"/>
</dbReference>
<feature type="domain" description="LIM zinc-binding" evidence="13">
    <location>
        <begin position="57"/>
        <end position="119"/>
    </location>
</feature>
<feature type="region of interest" description="Disordered" evidence="12">
    <location>
        <begin position="1"/>
        <end position="28"/>
    </location>
</feature>
<dbReference type="InterPro" id="IPR017970">
    <property type="entry name" value="Homeobox_CS"/>
</dbReference>
<dbReference type="GO" id="GO:0046872">
    <property type="term" value="F:metal ion binding"/>
    <property type="evidence" value="ECO:0007669"/>
    <property type="project" value="UniProtKB-KW"/>
</dbReference>
<keyword evidence="8 9" id="KW-0539">Nucleus</keyword>
<dbReference type="SUPFAM" id="SSF57716">
    <property type="entry name" value="Glucocorticoid receptor-like (DNA-binding domain)"/>
    <property type="match status" value="2"/>
</dbReference>
<dbReference type="InterPro" id="IPR009057">
    <property type="entry name" value="Homeodomain-like_sf"/>
</dbReference>
<accession>A0A9P1I766</accession>
<feature type="domain" description="Homeobox" evidence="14">
    <location>
        <begin position="260"/>
        <end position="320"/>
    </location>
</feature>
<dbReference type="PANTHER" id="PTHR24204">
    <property type="entry name" value="INSULIN GENE ENHANCER PROTEIN"/>
    <property type="match status" value="1"/>
</dbReference>
<dbReference type="OrthoDB" id="125004at2759"/>
<name>A0A9P1I766_9PELO</name>
<evidence type="ECO:0000256" key="2">
    <source>
        <dbReference type="ARBA" id="ARBA00022723"/>
    </source>
</evidence>
<dbReference type="PROSITE" id="PS50071">
    <property type="entry name" value="HOMEOBOX_2"/>
    <property type="match status" value="1"/>
</dbReference>
<comment type="subcellular location">
    <subcellularLocation>
        <location evidence="1 9 11">Nucleus</location>
    </subcellularLocation>
</comment>
<dbReference type="FunFam" id="1.10.10.60:FF:000041">
    <property type="entry name" value="insulin gene enhancer protein ISL-1"/>
    <property type="match status" value="1"/>
</dbReference>
<keyword evidence="7 9" id="KW-0371">Homeobox</keyword>
<evidence type="ECO:0000259" key="13">
    <source>
        <dbReference type="PROSITE" id="PS50023"/>
    </source>
</evidence>
<dbReference type="PROSITE" id="PS00027">
    <property type="entry name" value="HOMEOBOX_1"/>
    <property type="match status" value="1"/>
</dbReference>
<evidence type="ECO:0000256" key="1">
    <source>
        <dbReference type="ARBA" id="ARBA00004123"/>
    </source>
</evidence>
<protein>
    <submittedName>
        <fullName evidence="15">Uncharacterized protein</fullName>
    </submittedName>
</protein>
<reference evidence="15" key="1">
    <citation type="submission" date="2022-11" db="EMBL/GenBank/DDBJ databases">
        <authorList>
            <person name="Kikuchi T."/>
        </authorList>
    </citation>
    <scope>NUCLEOTIDE SEQUENCE</scope>
    <source>
        <strain evidence="15">PS1010</strain>
    </source>
</reference>
<evidence type="ECO:0000256" key="12">
    <source>
        <dbReference type="SAM" id="MobiDB-lite"/>
    </source>
</evidence>
<proteinExistence type="predicted"/>
<dbReference type="InterPro" id="IPR047169">
    <property type="entry name" value="ISL1/2-like"/>
</dbReference>
<feature type="DNA-binding region" description="Homeobox" evidence="9">
    <location>
        <begin position="262"/>
        <end position="321"/>
    </location>
</feature>
<dbReference type="GO" id="GO:0007409">
    <property type="term" value="P:axonogenesis"/>
    <property type="evidence" value="ECO:0007669"/>
    <property type="project" value="TreeGrafter"/>
</dbReference>